<dbReference type="AlphaFoldDB" id="A0A8J3C4X1"/>
<dbReference type="Proteomes" id="UP000656042">
    <property type="component" value="Unassembled WGS sequence"/>
</dbReference>
<organism evidence="1 2">
    <name type="scientific">Mangrovihabitans endophyticus</name>
    <dbReference type="NCBI Taxonomy" id="1751298"/>
    <lineage>
        <taxon>Bacteria</taxon>
        <taxon>Bacillati</taxon>
        <taxon>Actinomycetota</taxon>
        <taxon>Actinomycetes</taxon>
        <taxon>Micromonosporales</taxon>
        <taxon>Micromonosporaceae</taxon>
        <taxon>Mangrovihabitans</taxon>
    </lineage>
</organism>
<sequence>MVWVAPWFDGAAIRRNSPGPYRVEWTIDEDLAWARTSALRASPDERVRNEGQDLLLRGRLNLATDNTPSLELGGAVILLDWAAPPPLDVSGAWIELRTHRDRAALYPC</sequence>
<reference evidence="1" key="2">
    <citation type="submission" date="2020-09" db="EMBL/GenBank/DDBJ databases">
        <authorList>
            <person name="Sun Q."/>
            <person name="Zhou Y."/>
        </authorList>
    </citation>
    <scope>NUCLEOTIDE SEQUENCE</scope>
    <source>
        <strain evidence="1">CGMCC 4.7299</strain>
    </source>
</reference>
<dbReference type="EMBL" id="BMMX01000031">
    <property type="protein sequence ID" value="GGL08844.1"/>
    <property type="molecule type" value="Genomic_DNA"/>
</dbReference>
<accession>A0A8J3C4X1</accession>
<evidence type="ECO:0000313" key="2">
    <source>
        <dbReference type="Proteomes" id="UP000656042"/>
    </source>
</evidence>
<gene>
    <name evidence="1" type="ORF">GCM10012284_49350</name>
</gene>
<comment type="caution">
    <text evidence="1">The sequence shown here is derived from an EMBL/GenBank/DDBJ whole genome shotgun (WGS) entry which is preliminary data.</text>
</comment>
<evidence type="ECO:0000313" key="1">
    <source>
        <dbReference type="EMBL" id="GGL08844.1"/>
    </source>
</evidence>
<name>A0A8J3C4X1_9ACTN</name>
<keyword evidence="2" id="KW-1185">Reference proteome</keyword>
<proteinExistence type="predicted"/>
<reference evidence="1" key="1">
    <citation type="journal article" date="2014" name="Int. J. Syst. Evol. Microbiol.">
        <title>Complete genome sequence of Corynebacterium casei LMG S-19264T (=DSM 44701T), isolated from a smear-ripened cheese.</title>
        <authorList>
            <consortium name="US DOE Joint Genome Institute (JGI-PGF)"/>
            <person name="Walter F."/>
            <person name="Albersmeier A."/>
            <person name="Kalinowski J."/>
            <person name="Ruckert C."/>
        </authorList>
    </citation>
    <scope>NUCLEOTIDE SEQUENCE</scope>
    <source>
        <strain evidence="1">CGMCC 4.7299</strain>
    </source>
</reference>
<protein>
    <submittedName>
        <fullName evidence="1">Uncharacterized protein</fullName>
    </submittedName>
</protein>